<dbReference type="InterPro" id="IPR006680">
    <property type="entry name" value="Amidohydro-rel"/>
</dbReference>
<dbReference type="AlphaFoldDB" id="A0A1V8SRZ2"/>
<name>A0A1V8SRZ2_9PEZI</name>
<feature type="domain" description="Amidohydrolase-related" evidence="4">
    <location>
        <begin position="73"/>
        <end position="330"/>
    </location>
</feature>
<sequence>MPPPLIALEEHFLHPTVLSTPSIAQTYSEQLKHVHGLRGKLLSLSDLRLADMDNSLISLQILSHAPTPGSPSPSQCVEINDAMASAVKAHPSRFAALACLPMSDPTAAAAELKRCIKDLKFVGALVDNHCHGTFYDGAAYLPFWAAAAELHAPIYLHPTWSDPFTASLYAPALDPETAEQSFSDAATKGMAASAMGWHNTTAIHFLRLYASGLFDKLSNLQIVLGHFGEGLPFYMERINVLSRRWGTFERSFEKVYRENLYITTSGVWGLAPMACILRNTPIERVMFSVDYPFANNADGLKWWEEFEGSEMVTKEQAELIAYGNAERVFGVRAPKR</sequence>
<dbReference type="InParanoid" id="A0A1V8SRZ2"/>
<gene>
    <name evidence="5" type="ORF">B0A48_12428</name>
</gene>
<evidence type="ECO:0000256" key="3">
    <source>
        <dbReference type="RuleBase" id="RU366045"/>
    </source>
</evidence>
<dbReference type="InterPro" id="IPR032466">
    <property type="entry name" value="Metal_Hydrolase"/>
</dbReference>
<evidence type="ECO:0000256" key="1">
    <source>
        <dbReference type="ARBA" id="ARBA00022793"/>
    </source>
</evidence>
<comment type="caution">
    <text evidence="5">The sequence shown here is derived from an EMBL/GenBank/DDBJ whole genome shotgun (WGS) entry which is preliminary data.</text>
</comment>
<evidence type="ECO:0000259" key="4">
    <source>
        <dbReference type="Pfam" id="PF04909"/>
    </source>
</evidence>
<comment type="similarity">
    <text evidence="3">Belongs to the metallo-dependent hydrolases superfamily.</text>
</comment>
<evidence type="ECO:0000313" key="6">
    <source>
        <dbReference type="Proteomes" id="UP000192596"/>
    </source>
</evidence>
<dbReference type="GO" id="GO:0016787">
    <property type="term" value="F:hydrolase activity"/>
    <property type="evidence" value="ECO:0007669"/>
    <property type="project" value="InterPro"/>
</dbReference>
<dbReference type="GO" id="GO:0019748">
    <property type="term" value="P:secondary metabolic process"/>
    <property type="evidence" value="ECO:0007669"/>
    <property type="project" value="TreeGrafter"/>
</dbReference>
<dbReference type="GO" id="GO:0005829">
    <property type="term" value="C:cytosol"/>
    <property type="evidence" value="ECO:0007669"/>
    <property type="project" value="TreeGrafter"/>
</dbReference>
<protein>
    <recommendedName>
        <fullName evidence="4">Amidohydrolase-related domain-containing protein</fullName>
    </recommendedName>
</protein>
<dbReference type="OrthoDB" id="432010at2759"/>
<dbReference type="PANTHER" id="PTHR21240:SF30">
    <property type="entry name" value="AMIDOHYDROLASE-RELATED DOMAIN-CONTAINING PROTEIN-RELATED"/>
    <property type="match status" value="1"/>
</dbReference>
<keyword evidence="1 3" id="KW-0210">Decarboxylase</keyword>
<dbReference type="Proteomes" id="UP000192596">
    <property type="component" value="Unassembled WGS sequence"/>
</dbReference>
<keyword evidence="6" id="KW-1185">Reference proteome</keyword>
<accession>A0A1V8SRZ2</accession>
<proteinExistence type="inferred from homology"/>
<organism evidence="5 6">
    <name type="scientific">Cryoendolithus antarcticus</name>
    <dbReference type="NCBI Taxonomy" id="1507870"/>
    <lineage>
        <taxon>Eukaryota</taxon>
        <taxon>Fungi</taxon>
        <taxon>Dikarya</taxon>
        <taxon>Ascomycota</taxon>
        <taxon>Pezizomycotina</taxon>
        <taxon>Dothideomycetes</taxon>
        <taxon>Dothideomycetidae</taxon>
        <taxon>Cladosporiales</taxon>
        <taxon>Cladosporiaceae</taxon>
        <taxon>Cryoendolithus</taxon>
    </lineage>
</organism>
<dbReference type="Pfam" id="PF04909">
    <property type="entry name" value="Amidohydro_2"/>
    <property type="match status" value="1"/>
</dbReference>
<reference evidence="6" key="1">
    <citation type="submission" date="2017-03" db="EMBL/GenBank/DDBJ databases">
        <title>Genomes of endolithic fungi from Antarctica.</title>
        <authorList>
            <person name="Coleine C."/>
            <person name="Masonjones S."/>
            <person name="Stajich J.E."/>
        </authorList>
    </citation>
    <scope>NUCLEOTIDE SEQUENCE [LARGE SCALE GENOMIC DNA]</scope>
    <source>
        <strain evidence="6">CCFEE 5527</strain>
    </source>
</reference>
<dbReference type="InterPro" id="IPR032465">
    <property type="entry name" value="ACMSD"/>
</dbReference>
<dbReference type="PANTHER" id="PTHR21240">
    <property type="entry name" value="2-AMINO-3-CARBOXYLMUCONATE-6-SEMIALDEHYDE DECARBOXYLASE"/>
    <property type="match status" value="1"/>
</dbReference>
<dbReference type="SUPFAM" id="SSF51556">
    <property type="entry name" value="Metallo-dependent hydrolases"/>
    <property type="match status" value="1"/>
</dbReference>
<dbReference type="EMBL" id="NAJO01000029">
    <property type="protein sequence ID" value="OQO01955.1"/>
    <property type="molecule type" value="Genomic_DNA"/>
</dbReference>
<dbReference type="GO" id="GO:0016831">
    <property type="term" value="F:carboxy-lyase activity"/>
    <property type="evidence" value="ECO:0007669"/>
    <property type="project" value="UniProtKB-KW"/>
</dbReference>
<keyword evidence="2 3" id="KW-0456">Lyase</keyword>
<dbReference type="Gene3D" id="3.20.20.140">
    <property type="entry name" value="Metal-dependent hydrolases"/>
    <property type="match status" value="1"/>
</dbReference>
<dbReference type="STRING" id="1507870.A0A1V8SRZ2"/>
<evidence type="ECO:0000256" key="2">
    <source>
        <dbReference type="ARBA" id="ARBA00023239"/>
    </source>
</evidence>
<evidence type="ECO:0000313" key="5">
    <source>
        <dbReference type="EMBL" id="OQO01955.1"/>
    </source>
</evidence>